<protein>
    <recommendedName>
        <fullName evidence="1">diguanylate cyclase</fullName>
        <ecNumber evidence="1">2.7.7.65</ecNumber>
    </recommendedName>
</protein>
<dbReference type="GO" id="GO:0043709">
    <property type="term" value="P:cell adhesion involved in single-species biofilm formation"/>
    <property type="evidence" value="ECO:0007669"/>
    <property type="project" value="TreeGrafter"/>
</dbReference>
<reference evidence="5" key="1">
    <citation type="submission" date="2018-03" db="EMBL/GenBank/DDBJ databases">
        <title>Cross-interface Injection: A General Nanoliter Liquid Handling Method Applied to Single Cells Genome Amplification Automated Nanoliter Liquid Handling Applied to Single Cell Multiple Displacement Amplification.</title>
        <authorList>
            <person name="Yun J."/>
            <person name="Xu P."/>
            <person name="Xu J."/>
            <person name="Dai X."/>
            <person name="Wang Y."/>
            <person name="Zheng X."/>
            <person name="Cao C."/>
            <person name="Yi Q."/>
            <person name="Zhu Y."/>
            <person name="Wang L."/>
            <person name="Dong Z."/>
            <person name="Huang Y."/>
            <person name="Huang L."/>
            <person name="Du W."/>
        </authorList>
    </citation>
    <scope>NUCLEOTIDE SEQUENCE [LARGE SCALE GENOMIC DNA]</scope>
    <source>
        <strain evidence="5">Z-D3-2</strain>
    </source>
</reference>
<keyword evidence="3" id="KW-1133">Transmembrane helix</keyword>
<dbReference type="GO" id="GO:0052621">
    <property type="term" value="F:diguanylate cyclase activity"/>
    <property type="evidence" value="ECO:0007669"/>
    <property type="project" value="UniProtKB-EC"/>
</dbReference>
<feature type="transmembrane region" description="Helical" evidence="3">
    <location>
        <begin position="102"/>
        <end position="120"/>
    </location>
</feature>
<proteinExistence type="predicted"/>
<keyword evidence="3" id="KW-0812">Transmembrane</keyword>
<feature type="transmembrane region" description="Helical" evidence="3">
    <location>
        <begin position="127"/>
        <end position="146"/>
    </location>
</feature>
<dbReference type="InterPro" id="IPR050469">
    <property type="entry name" value="Diguanylate_Cyclase"/>
</dbReference>
<evidence type="ECO:0000256" key="1">
    <source>
        <dbReference type="ARBA" id="ARBA00012528"/>
    </source>
</evidence>
<dbReference type="NCBIfam" id="TIGR00254">
    <property type="entry name" value="GGDEF"/>
    <property type="match status" value="1"/>
</dbReference>
<feature type="transmembrane region" description="Helical" evidence="3">
    <location>
        <begin position="53"/>
        <end position="72"/>
    </location>
</feature>
<evidence type="ECO:0000259" key="4">
    <source>
        <dbReference type="PROSITE" id="PS50887"/>
    </source>
</evidence>
<evidence type="ECO:0000256" key="3">
    <source>
        <dbReference type="SAM" id="Phobius"/>
    </source>
</evidence>
<evidence type="ECO:0000256" key="2">
    <source>
        <dbReference type="ARBA" id="ARBA00034247"/>
    </source>
</evidence>
<dbReference type="InterPro" id="IPR043128">
    <property type="entry name" value="Rev_trsase/Diguanyl_cyclase"/>
</dbReference>
<dbReference type="EMBL" id="PYVN01000208">
    <property type="protein sequence ID" value="PTB84542.1"/>
    <property type="molecule type" value="Genomic_DNA"/>
</dbReference>
<feature type="transmembrane region" description="Helical" evidence="3">
    <location>
        <begin position="29"/>
        <end position="47"/>
    </location>
</feature>
<dbReference type="EC" id="2.7.7.65" evidence="1"/>
<feature type="transmembrane region" description="Helical" evidence="3">
    <location>
        <begin position="6"/>
        <end position="24"/>
    </location>
</feature>
<comment type="caution">
    <text evidence="5">The sequence shown here is derived from an EMBL/GenBank/DDBJ whole genome shotgun (WGS) entry which is preliminary data.</text>
</comment>
<dbReference type="Gene3D" id="3.30.70.270">
    <property type="match status" value="1"/>
</dbReference>
<dbReference type="AlphaFoldDB" id="A0A2T4CSR5"/>
<comment type="catalytic activity">
    <reaction evidence="2">
        <text>2 GTP = 3',3'-c-di-GMP + 2 diphosphate</text>
        <dbReference type="Rhea" id="RHEA:24898"/>
        <dbReference type="ChEBI" id="CHEBI:33019"/>
        <dbReference type="ChEBI" id="CHEBI:37565"/>
        <dbReference type="ChEBI" id="CHEBI:58805"/>
        <dbReference type="EC" id="2.7.7.65"/>
    </reaction>
</comment>
<name>A0A2T4CSR5_9GAMM</name>
<organism evidence="5">
    <name type="scientific">Pseudidiomarina aestuarii</name>
    <dbReference type="NCBI Taxonomy" id="624146"/>
    <lineage>
        <taxon>Bacteria</taxon>
        <taxon>Pseudomonadati</taxon>
        <taxon>Pseudomonadota</taxon>
        <taxon>Gammaproteobacteria</taxon>
        <taxon>Alteromonadales</taxon>
        <taxon>Idiomarinaceae</taxon>
        <taxon>Pseudidiomarina</taxon>
    </lineage>
</organism>
<feature type="domain" description="GGDEF" evidence="4">
    <location>
        <begin position="187"/>
        <end position="208"/>
    </location>
</feature>
<gene>
    <name evidence="5" type="ORF">C9940_06170</name>
</gene>
<accession>A0A2T4CSR5</accession>
<dbReference type="InterPro" id="IPR029787">
    <property type="entry name" value="Nucleotide_cyclase"/>
</dbReference>
<sequence length="208" mass="23472">MKTIVGVAVVVFVFLMPFSLYNFFQGRYILGTGSLSVVLLMAINAWNCWHGRYYPFLILVGLAPIIIIFLGFTIYQQGLIGLLWCYPAVISFYFMLPERYAWGANIVLLAMSLPMSWLFLDAELASRATATLLCVSAFAVIFVRVISLQQHELHDLAMTDSLTGLSNRVQLHDSLEQAVQMFERHAVPMTLISLDLDNFKKINDTLGH</sequence>
<dbReference type="PANTHER" id="PTHR45138">
    <property type="entry name" value="REGULATORY COMPONENTS OF SENSORY TRANSDUCTION SYSTEM"/>
    <property type="match status" value="1"/>
</dbReference>
<keyword evidence="3" id="KW-0472">Membrane</keyword>
<dbReference type="PROSITE" id="PS50887">
    <property type="entry name" value="GGDEF"/>
    <property type="match status" value="1"/>
</dbReference>
<dbReference type="PANTHER" id="PTHR45138:SF9">
    <property type="entry name" value="DIGUANYLATE CYCLASE DGCM-RELATED"/>
    <property type="match status" value="1"/>
</dbReference>
<feature type="non-terminal residue" evidence="5">
    <location>
        <position position="208"/>
    </location>
</feature>
<dbReference type="GO" id="GO:1902201">
    <property type="term" value="P:negative regulation of bacterial-type flagellum-dependent cell motility"/>
    <property type="evidence" value="ECO:0007669"/>
    <property type="project" value="TreeGrafter"/>
</dbReference>
<dbReference type="InterPro" id="IPR000160">
    <property type="entry name" value="GGDEF_dom"/>
</dbReference>
<dbReference type="SUPFAM" id="SSF55073">
    <property type="entry name" value="Nucleotide cyclase"/>
    <property type="match status" value="1"/>
</dbReference>
<evidence type="ECO:0000313" key="5">
    <source>
        <dbReference type="EMBL" id="PTB84542.1"/>
    </source>
</evidence>
<feature type="transmembrane region" description="Helical" evidence="3">
    <location>
        <begin position="79"/>
        <end position="96"/>
    </location>
</feature>
<dbReference type="Pfam" id="PF00990">
    <property type="entry name" value="GGDEF"/>
    <property type="match status" value="1"/>
</dbReference>
<dbReference type="GO" id="GO:0005886">
    <property type="term" value="C:plasma membrane"/>
    <property type="evidence" value="ECO:0007669"/>
    <property type="project" value="TreeGrafter"/>
</dbReference>